<gene>
    <name evidence="3" type="ORF">I5M27_15790</name>
</gene>
<feature type="domain" description="DUF6799" evidence="2">
    <location>
        <begin position="37"/>
        <end position="96"/>
    </location>
</feature>
<evidence type="ECO:0000313" key="3">
    <source>
        <dbReference type="EMBL" id="MBK0404461.1"/>
    </source>
</evidence>
<dbReference type="InterPro" id="IPR046478">
    <property type="entry name" value="DUF6799"/>
</dbReference>
<keyword evidence="4" id="KW-1185">Reference proteome</keyword>
<comment type="caution">
    <text evidence="3">The sequence shown here is derived from an EMBL/GenBank/DDBJ whole genome shotgun (WGS) entry which is preliminary data.</text>
</comment>
<dbReference type="Proteomes" id="UP000644147">
    <property type="component" value="Unassembled WGS sequence"/>
</dbReference>
<evidence type="ECO:0000256" key="1">
    <source>
        <dbReference type="SAM" id="SignalP"/>
    </source>
</evidence>
<proteinExistence type="predicted"/>
<dbReference type="RefSeq" id="WP_200507301.1">
    <property type="nucleotide sequence ID" value="NZ_JAEHFX010000009.1"/>
</dbReference>
<protein>
    <recommendedName>
        <fullName evidence="2">DUF6799 domain-containing protein</fullName>
    </recommendedName>
</protein>
<feature type="signal peptide" evidence="1">
    <location>
        <begin position="1"/>
        <end position="22"/>
    </location>
</feature>
<evidence type="ECO:0000313" key="4">
    <source>
        <dbReference type="Proteomes" id="UP000644147"/>
    </source>
</evidence>
<accession>A0ABS1C505</accession>
<evidence type="ECO:0000259" key="2">
    <source>
        <dbReference type="Pfam" id="PF20606"/>
    </source>
</evidence>
<keyword evidence="1" id="KW-0732">Signal</keyword>
<organism evidence="3 4">
    <name type="scientific">Adhaeribacter terrigena</name>
    <dbReference type="NCBI Taxonomy" id="2793070"/>
    <lineage>
        <taxon>Bacteria</taxon>
        <taxon>Pseudomonadati</taxon>
        <taxon>Bacteroidota</taxon>
        <taxon>Cytophagia</taxon>
        <taxon>Cytophagales</taxon>
        <taxon>Hymenobacteraceae</taxon>
        <taxon>Adhaeribacter</taxon>
    </lineage>
</organism>
<name>A0ABS1C505_9BACT</name>
<dbReference type="EMBL" id="JAEHFX010000009">
    <property type="protein sequence ID" value="MBK0404461.1"/>
    <property type="molecule type" value="Genomic_DNA"/>
</dbReference>
<reference evidence="3 4" key="1">
    <citation type="submission" date="2020-12" db="EMBL/GenBank/DDBJ databases">
        <title>Bacterial novel species Adhaeribacter sp. BT258 isolated from soil.</title>
        <authorList>
            <person name="Jung H.-Y."/>
        </authorList>
    </citation>
    <scope>NUCLEOTIDE SEQUENCE [LARGE SCALE GENOMIC DNA]</scope>
    <source>
        <strain evidence="3 4">BT258</strain>
    </source>
</reference>
<feature type="chain" id="PRO_5045204632" description="DUF6799 domain-containing protein" evidence="1">
    <location>
        <begin position="23"/>
        <end position="154"/>
    </location>
</feature>
<sequence length="154" mass="17087">MKILTKLCFFLALTFLGVEAQAQATMPRKGAPKQTMRDGVARKFGKMVEFKNGKEMPLRGAYSAGGTKVSNSGMVHYADGTKEKLPEGYAINKQGEKVILMDDMIAPEKIRKHQKEVTGKDETSVTITEKTRLIINDSTGRKAVYDTIRTVETK</sequence>
<dbReference type="Pfam" id="PF20606">
    <property type="entry name" value="DUF6799"/>
    <property type="match status" value="1"/>
</dbReference>